<dbReference type="PANTHER" id="PTHR45784:SF3">
    <property type="entry name" value="C-TYPE LECTIN DOMAIN FAMILY 4 MEMBER K-LIKE-RELATED"/>
    <property type="match status" value="1"/>
</dbReference>
<reference evidence="3" key="1">
    <citation type="submission" date="2025-08" db="UniProtKB">
        <authorList>
            <consortium name="Ensembl"/>
        </authorList>
    </citation>
    <scope>IDENTIFICATION</scope>
</reference>
<dbReference type="SUPFAM" id="SSF56436">
    <property type="entry name" value="C-type lectin-like"/>
    <property type="match status" value="1"/>
</dbReference>
<dbReference type="SMART" id="SM00034">
    <property type="entry name" value="CLECT"/>
    <property type="match status" value="1"/>
</dbReference>
<dbReference type="InterPro" id="IPR018378">
    <property type="entry name" value="C-type_lectin_CS"/>
</dbReference>
<sequence>MCVTASGRNTSKSTTSKQKFFTSVSAFILLRFLHIKNPEENDRVKAKIPDDKSAWLGLFRDRWKWSNGAKITYTYWKTGQPYGPTENCVVANFGNSGYWEDWNCDSTKAFICHQGKL</sequence>
<evidence type="ECO:0000256" key="1">
    <source>
        <dbReference type="ARBA" id="ARBA00023157"/>
    </source>
</evidence>
<dbReference type="CDD" id="cd00037">
    <property type="entry name" value="CLECT"/>
    <property type="match status" value="1"/>
</dbReference>
<dbReference type="AlphaFoldDB" id="A0A3Q3A4D2"/>
<dbReference type="InterPro" id="IPR016187">
    <property type="entry name" value="CTDL_fold"/>
</dbReference>
<name>A0A3Q3A4D2_KRYMA</name>
<dbReference type="OMA" id="ICSYLIT"/>
<keyword evidence="4" id="KW-1185">Reference proteome</keyword>
<dbReference type="Ensembl" id="ENSKMAT00000011352.1">
    <property type="protein sequence ID" value="ENSKMAP00000011181.1"/>
    <property type="gene ID" value="ENSKMAG00000008398.1"/>
</dbReference>
<dbReference type="PROSITE" id="PS50041">
    <property type="entry name" value="C_TYPE_LECTIN_2"/>
    <property type="match status" value="1"/>
</dbReference>
<organism evidence="3 4">
    <name type="scientific">Kryptolebias marmoratus</name>
    <name type="common">Mangrove killifish</name>
    <name type="synonym">Rivulus marmoratus</name>
    <dbReference type="NCBI Taxonomy" id="37003"/>
    <lineage>
        <taxon>Eukaryota</taxon>
        <taxon>Metazoa</taxon>
        <taxon>Chordata</taxon>
        <taxon>Craniata</taxon>
        <taxon>Vertebrata</taxon>
        <taxon>Euteleostomi</taxon>
        <taxon>Actinopterygii</taxon>
        <taxon>Neopterygii</taxon>
        <taxon>Teleostei</taxon>
        <taxon>Neoteleostei</taxon>
        <taxon>Acanthomorphata</taxon>
        <taxon>Ovalentaria</taxon>
        <taxon>Atherinomorphae</taxon>
        <taxon>Cyprinodontiformes</taxon>
        <taxon>Rivulidae</taxon>
        <taxon>Kryptolebias</taxon>
    </lineage>
</organism>
<dbReference type="InterPro" id="IPR016186">
    <property type="entry name" value="C-type_lectin-like/link_sf"/>
</dbReference>
<accession>A0A3Q3A4D2</accession>
<dbReference type="Proteomes" id="UP000264800">
    <property type="component" value="Unplaced"/>
</dbReference>
<keyword evidence="1" id="KW-1015">Disulfide bond</keyword>
<dbReference type="GeneTree" id="ENSGT01110000267403"/>
<evidence type="ECO:0000313" key="4">
    <source>
        <dbReference type="Proteomes" id="UP000264800"/>
    </source>
</evidence>
<dbReference type="Gene3D" id="3.10.100.10">
    <property type="entry name" value="Mannose-Binding Protein A, subunit A"/>
    <property type="match status" value="1"/>
</dbReference>
<dbReference type="PANTHER" id="PTHR45784">
    <property type="entry name" value="C-TYPE LECTIN DOMAIN FAMILY 20 MEMBER A-RELATED"/>
    <property type="match status" value="1"/>
</dbReference>
<dbReference type="PROSITE" id="PS00615">
    <property type="entry name" value="C_TYPE_LECTIN_1"/>
    <property type="match status" value="1"/>
</dbReference>
<evidence type="ECO:0000313" key="3">
    <source>
        <dbReference type="Ensembl" id="ENSKMAP00000011181.1"/>
    </source>
</evidence>
<feature type="domain" description="C-type lectin" evidence="2">
    <location>
        <begin position="32"/>
        <end position="113"/>
    </location>
</feature>
<proteinExistence type="predicted"/>
<protein>
    <recommendedName>
        <fullName evidence="2">C-type lectin domain-containing protein</fullName>
    </recommendedName>
</protein>
<reference evidence="3" key="2">
    <citation type="submission" date="2025-09" db="UniProtKB">
        <authorList>
            <consortium name="Ensembl"/>
        </authorList>
    </citation>
    <scope>IDENTIFICATION</scope>
</reference>
<dbReference type="Pfam" id="PF00059">
    <property type="entry name" value="Lectin_C"/>
    <property type="match status" value="1"/>
</dbReference>
<dbReference type="InterPro" id="IPR001304">
    <property type="entry name" value="C-type_lectin-like"/>
</dbReference>
<evidence type="ECO:0000259" key="2">
    <source>
        <dbReference type="PROSITE" id="PS50041"/>
    </source>
</evidence>